<feature type="binding site" evidence="6">
    <location>
        <position position="47"/>
    </location>
    <ligand>
        <name>[4Fe-4S] cluster</name>
        <dbReference type="ChEBI" id="CHEBI:49883"/>
        <label>1</label>
    </ligand>
</feature>
<feature type="domain" description="4Fe-4S ferredoxin-type" evidence="7">
    <location>
        <begin position="141"/>
        <end position="170"/>
    </location>
</feature>
<dbReference type="InterPro" id="IPR017900">
    <property type="entry name" value="4Fe4S_Fe_S_CS"/>
</dbReference>
<feature type="domain" description="4Fe-4S ferredoxin-type" evidence="7">
    <location>
        <begin position="65"/>
        <end position="96"/>
    </location>
</feature>
<dbReference type="InterPro" id="IPR017896">
    <property type="entry name" value="4Fe4S_Fe-S-bd"/>
</dbReference>
<dbReference type="RefSeq" id="WP_094267263.1">
    <property type="nucleotide sequence ID" value="NZ_NOIH01000003.1"/>
</dbReference>
<dbReference type="EMBL" id="NOIH01000003">
    <property type="protein sequence ID" value="OYD55640.1"/>
    <property type="molecule type" value="Genomic_DNA"/>
</dbReference>
<dbReference type="PANTHER" id="PTHR43724:SF1">
    <property type="entry name" value="PYRUVATE SYNTHASE SUBUNIT PORD"/>
    <property type="match status" value="1"/>
</dbReference>
<evidence type="ECO:0000259" key="7">
    <source>
        <dbReference type="PROSITE" id="PS51379"/>
    </source>
</evidence>
<dbReference type="CDD" id="cd10564">
    <property type="entry name" value="NapF_like"/>
    <property type="match status" value="1"/>
</dbReference>
<evidence type="ECO:0000256" key="1">
    <source>
        <dbReference type="ARBA" id="ARBA00022485"/>
    </source>
</evidence>
<comment type="function">
    <text evidence="6">Could be involved in the maturation of NapA, the catalytic subunit of the periplasmic nitrate reductase, before its export into the periplasm.</text>
</comment>
<reference evidence="8 9" key="1">
    <citation type="submission" date="2017-07" db="EMBL/GenBank/DDBJ databases">
        <title>Thauera sp. KNDSS-Mac4 genome sequence and assembly.</title>
        <authorList>
            <person name="Mayilraj S."/>
        </authorList>
    </citation>
    <scope>NUCLEOTIDE SEQUENCE [LARGE SCALE GENOMIC DNA]</scope>
    <source>
        <strain evidence="8 9">KNDSS-Mac4</strain>
    </source>
</reference>
<evidence type="ECO:0000313" key="9">
    <source>
        <dbReference type="Proteomes" id="UP000215181"/>
    </source>
</evidence>
<feature type="binding site" evidence="6">
    <location>
        <position position="150"/>
    </location>
    <ligand>
        <name>[4Fe-4S] cluster</name>
        <dbReference type="ChEBI" id="CHEBI:49883"/>
        <label>3</label>
    </ligand>
</feature>
<dbReference type="InterPro" id="IPR004496">
    <property type="entry name" value="NapF"/>
</dbReference>
<feature type="domain" description="4Fe-4S ferredoxin-type" evidence="7">
    <location>
        <begin position="34"/>
        <end position="64"/>
    </location>
</feature>
<dbReference type="OrthoDB" id="9808559at2"/>
<evidence type="ECO:0000313" key="8">
    <source>
        <dbReference type="EMBL" id="OYD55640.1"/>
    </source>
</evidence>
<dbReference type="NCBIfam" id="TIGR00402">
    <property type="entry name" value="napF"/>
    <property type="match status" value="1"/>
</dbReference>
<evidence type="ECO:0000256" key="3">
    <source>
        <dbReference type="ARBA" id="ARBA00022737"/>
    </source>
</evidence>
<evidence type="ECO:0000256" key="4">
    <source>
        <dbReference type="ARBA" id="ARBA00023004"/>
    </source>
</evidence>
<evidence type="ECO:0000256" key="2">
    <source>
        <dbReference type="ARBA" id="ARBA00022723"/>
    </source>
</evidence>
<sequence length="179" mass="18810">MGSGAPVESASPSRRGFLRGRVRAVAPAMRPPWAREEHDFISSCTRCDICIDACPTAILVRADGGFPAVDFSLGECTFCGECVTRCAPRALLRRAEGEAPWALKASIGQACLAEAGVECRVCGESCPTGAIRFRPRIGGVALPQLDADTCTGCGACFASCPTRAIVVRAESEVPTESEQ</sequence>
<feature type="binding site" evidence="6">
    <location>
        <position position="156"/>
    </location>
    <ligand>
        <name>[4Fe-4S] cluster</name>
        <dbReference type="ChEBI" id="CHEBI:49883"/>
        <label>3</label>
    </ligand>
</feature>
<feature type="binding site" evidence="6">
    <location>
        <position position="50"/>
    </location>
    <ligand>
        <name>[4Fe-4S] cluster</name>
        <dbReference type="ChEBI" id="CHEBI:49883"/>
        <label>1</label>
    </ligand>
</feature>
<dbReference type="AlphaFoldDB" id="A0A235F308"/>
<gene>
    <name evidence="6 8" type="primary">napF</name>
    <name evidence="8" type="ORF">CGK74_04430</name>
</gene>
<evidence type="ECO:0000256" key="5">
    <source>
        <dbReference type="ARBA" id="ARBA00023014"/>
    </source>
</evidence>
<feature type="binding site" evidence="6">
    <location>
        <position position="44"/>
    </location>
    <ligand>
        <name>[4Fe-4S] cluster</name>
        <dbReference type="ChEBI" id="CHEBI:49883"/>
        <label>1</label>
    </ligand>
</feature>
<feature type="binding site" evidence="6">
    <location>
        <position position="160"/>
    </location>
    <ligand>
        <name>[4Fe-4S] cluster</name>
        <dbReference type="ChEBI" id="CHEBI:49883"/>
        <label>3</label>
    </ligand>
</feature>
<comment type="caution">
    <text evidence="8">The sequence shown here is derived from an EMBL/GenBank/DDBJ whole genome shotgun (WGS) entry which is preliminary data.</text>
</comment>
<dbReference type="GO" id="GO:0051539">
    <property type="term" value="F:4 iron, 4 sulfur cluster binding"/>
    <property type="evidence" value="ECO:0007669"/>
    <property type="project" value="UniProtKB-UniRule"/>
</dbReference>
<dbReference type="PROSITE" id="PS00198">
    <property type="entry name" value="4FE4S_FER_1"/>
    <property type="match status" value="2"/>
</dbReference>
<comment type="subcellular location">
    <subcellularLocation>
        <location evidence="6">Cytoplasm</location>
    </subcellularLocation>
</comment>
<name>A0A235F308_9RHOO</name>
<dbReference type="Pfam" id="PF12838">
    <property type="entry name" value="Fer4_7"/>
    <property type="match status" value="2"/>
</dbReference>
<feature type="binding site" evidence="6">
    <location>
        <position position="76"/>
    </location>
    <ligand>
        <name>[4Fe-4S] cluster</name>
        <dbReference type="ChEBI" id="CHEBI:49883"/>
        <label>2</label>
    </ligand>
</feature>
<keyword evidence="5 6" id="KW-0411">Iron-sulfur</keyword>
<dbReference type="GO" id="GO:0046872">
    <property type="term" value="F:metal ion binding"/>
    <property type="evidence" value="ECO:0007669"/>
    <property type="project" value="UniProtKB-KW"/>
</dbReference>
<feature type="binding site" evidence="6">
    <location>
        <position position="153"/>
    </location>
    <ligand>
        <name>[4Fe-4S] cluster</name>
        <dbReference type="ChEBI" id="CHEBI:49883"/>
        <label>3</label>
    </ligand>
</feature>
<keyword evidence="1 6" id="KW-0004">4Fe-4S</keyword>
<dbReference type="PROSITE" id="PS51379">
    <property type="entry name" value="4FE4S_FER_2"/>
    <property type="match status" value="4"/>
</dbReference>
<comment type="subunit">
    <text evidence="6">Interacts with the cytoplasmic NapA precursor.</text>
</comment>
<keyword evidence="3 6" id="KW-0677">Repeat</keyword>
<dbReference type="GO" id="GO:0005737">
    <property type="term" value="C:cytoplasm"/>
    <property type="evidence" value="ECO:0007669"/>
    <property type="project" value="UniProtKB-SubCell"/>
</dbReference>
<feature type="binding site" evidence="6">
    <location>
        <position position="86"/>
    </location>
    <ligand>
        <name>[4Fe-4S] cluster</name>
        <dbReference type="ChEBI" id="CHEBI:49883"/>
        <label>2</label>
    </ligand>
</feature>
<accession>A0A235F308</accession>
<keyword evidence="6" id="KW-0963">Cytoplasm</keyword>
<keyword evidence="9" id="KW-1185">Reference proteome</keyword>
<proteinExistence type="inferred from homology"/>
<feature type="binding site" evidence="6">
    <location>
        <position position="54"/>
    </location>
    <ligand>
        <name>[4Fe-4S] cluster</name>
        <dbReference type="ChEBI" id="CHEBI:49883"/>
        <label>1</label>
    </ligand>
</feature>
<dbReference type="PANTHER" id="PTHR43724">
    <property type="entry name" value="PYRUVATE SYNTHASE SUBUNIT PORD"/>
    <property type="match status" value="1"/>
</dbReference>
<dbReference type="Gene3D" id="3.30.70.20">
    <property type="match status" value="2"/>
</dbReference>
<protein>
    <recommendedName>
        <fullName evidence="6">Ferredoxin-type protein NapF</fullName>
    </recommendedName>
</protein>
<evidence type="ECO:0000256" key="6">
    <source>
        <dbReference type="HAMAP-Rule" id="MF_02201"/>
    </source>
</evidence>
<feature type="binding site" evidence="6">
    <location>
        <position position="79"/>
    </location>
    <ligand>
        <name>[4Fe-4S] cluster</name>
        <dbReference type="ChEBI" id="CHEBI:49883"/>
        <label>2</label>
    </ligand>
</feature>
<keyword evidence="4 6" id="KW-0408">Iron</keyword>
<comment type="similarity">
    <text evidence="6">Belongs to the NapF family.</text>
</comment>
<dbReference type="Proteomes" id="UP000215181">
    <property type="component" value="Unassembled WGS sequence"/>
</dbReference>
<dbReference type="HAMAP" id="MF_02201">
    <property type="entry name" value="NapF"/>
    <property type="match status" value="1"/>
</dbReference>
<feature type="binding site" evidence="6">
    <location>
        <position position="82"/>
    </location>
    <ligand>
        <name>[4Fe-4S] cluster</name>
        <dbReference type="ChEBI" id="CHEBI:49883"/>
        <label>2</label>
    </ligand>
</feature>
<keyword evidence="2 6" id="KW-0479">Metal-binding</keyword>
<dbReference type="SUPFAM" id="SSF54862">
    <property type="entry name" value="4Fe-4S ferredoxins"/>
    <property type="match status" value="1"/>
</dbReference>
<comment type="cofactor">
    <cofactor evidence="6">
        <name>[4Fe-4S] cluster</name>
        <dbReference type="ChEBI" id="CHEBI:49883"/>
    </cofactor>
</comment>
<organism evidence="8 9">
    <name type="scientific">Thauera propionica</name>
    <dbReference type="NCBI Taxonomy" id="2019431"/>
    <lineage>
        <taxon>Bacteria</taxon>
        <taxon>Pseudomonadati</taxon>
        <taxon>Pseudomonadota</taxon>
        <taxon>Betaproteobacteria</taxon>
        <taxon>Rhodocyclales</taxon>
        <taxon>Zoogloeaceae</taxon>
        <taxon>Thauera</taxon>
    </lineage>
</organism>
<feature type="domain" description="4Fe-4S ferredoxin-type" evidence="7">
    <location>
        <begin position="117"/>
        <end position="136"/>
    </location>
</feature>